<protein>
    <submittedName>
        <fullName evidence="1">Uncharacterized protein</fullName>
    </submittedName>
</protein>
<comment type="caution">
    <text evidence="1">The sequence shown here is derived from an EMBL/GenBank/DDBJ whole genome shotgun (WGS) entry which is preliminary data.</text>
</comment>
<name>A0A1Y4LR03_9FIRM</name>
<evidence type="ECO:0000313" key="2">
    <source>
        <dbReference type="Proteomes" id="UP000195326"/>
    </source>
</evidence>
<evidence type="ECO:0000313" key="1">
    <source>
        <dbReference type="EMBL" id="OUP59076.1"/>
    </source>
</evidence>
<dbReference type="RefSeq" id="WP_087414764.1">
    <property type="nucleotide sequence ID" value="NZ_NFKL01000007.1"/>
</dbReference>
<organism evidence="1 2">
    <name type="scientific">Butyricicoccus pullicaecorum</name>
    <dbReference type="NCBI Taxonomy" id="501571"/>
    <lineage>
        <taxon>Bacteria</taxon>
        <taxon>Bacillati</taxon>
        <taxon>Bacillota</taxon>
        <taxon>Clostridia</taxon>
        <taxon>Eubacteriales</taxon>
        <taxon>Butyricicoccaceae</taxon>
        <taxon>Butyricicoccus</taxon>
    </lineage>
</organism>
<sequence length="140" mass="15915">MENINISSGAVELTIDNDPARVIRFYPTDVAFAEGFFSLAAEFQRKQGEIQQKINDIRASSMTDFEKNLEAVKLEREAFDTMRTGIDNTFGTGTSDTVFGQRNTIDMVARFFKGVTPYVRKARQSEIERYTKEYEGGVME</sequence>
<reference evidence="2" key="1">
    <citation type="submission" date="2017-04" db="EMBL/GenBank/DDBJ databases">
        <title>Function of individual gut microbiota members based on whole genome sequencing of pure cultures obtained from chicken caecum.</title>
        <authorList>
            <person name="Medvecky M."/>
            <person name="Cejkova D."/>
            <person name="Polansky O."/>
            <person name="Karasova D."/>
            <person name="Kubasova T."/>
            <person name="Cizek A."/>
            <person name="Rychlik I."/>
        </authorList>
    </citation>
    <scope>NUCLEOTIDE SEQUENCE [LARGE SCALE GENOMIC DNA]</scope>
    <source>
        <strain evidence="2">An179</strain>
    </source>
</reference>
<proteinExistence type="predicted"/>
<accession>A0A1Y4LR03</accession>
<dbReference type="Proteomes" id="UP000195326">
    <property type="component" value="Unassembled WGS sequence"/>
</dbReference>
<dbReference type="AlphaFoldDB" id="A0A1Y4LR03"/>
<gene>
    <name evidence="1" type="ORF">B5F15_06320</name>
</gene>
<dbReference type="EMBL" id="NFKL01000007">
    <property type="protein sequence ID" value="OUP59076.1"/>
    <property type="molecule type" value="Genomic_DNA"/>
</dbReference>